<evidence type="ECO:0000256" key="7">
    <source>
        <dbReference type="ARBA" id="ARBA00023136"/>
    </source>
</evidence>
<evidence type="ECO:0000313" key="11">
    <source>
        <dbReference type="EMBL" id="MBB6714504.1"/>
    </source>
</evidence>
<feature type="transmembrane region" description="Helical" evidence="9">
    <location>
        <begin position="390"/>
        <end position="418"/>
    </location>
</feature>
<evidence type="ECO:0000256" key="1">
    <source>
        <dbReference type="ARBA" id="ARBA00004651"/>
    </source>
</evidence>
<feature type="transmembrane region" description="Helical" evidence="9">
    <location>
        <begin position="103"/>
        <end position="124"/>
    </location>
</feature>
<evidence type="ECO:0000256" key="6">
    <source>
        <dbReference type="ARBA" id="ARBA00022989"/>
    </source>
</evidence>
<dbReference type="InterPro" id="IPR004796">
    <property type="entry name" value="PTS_IIC_cello"/>
</dbReference>
<dbReference type="GO" id="GO:1901264">
    <property type="term" value="P:carbohydrate derivative transport"/>
    <property type="evidence" value="ECO:0007669"/>
    <property type="project" value="TreeGrafter"/>
</dbReference>
<comment type="function">
    <text evidence="8">The phosphoenolpyruvate-dependent sugar phosphotransferase system (PTS), a major carbohydrate active -transport system, catalyzes the phosphorylation of incoming sugar substrates concomitant with their translocation across the cell membrane.</text>
</comment>
<dbReference type="GO" id="GO:0009401">
    <property type="term" value="P:phosphoenolpyruvate-dependent sugar phosphotransferase system"/>
    <property type="evidence" value="ECO:0007669"/>
    <property type="project" value="InterPro"/>
</dbReference>
<dbReference type="InterPro" id="IPR051088">
    <property type="entry name" value="PTS_Sugar-EIIC/EIIB"/>
</dbReference>
<dbReference type="RefSeq" id="WP_185164076.1">
    <property type="nucleotide sequence ID" value="NZ_JACKWY010000003.1"/>
</dbReference>
<sequence>MQKFLSYLEEKLLPIASKLNNQRHLTAIREGVMLSLPCIMIGSVFLVLGCLPIPGYGDFMAGIFGASWLEKLLYPLGATMDLVAIFVTMGVAYSLSKAYKLDAITGTVIALSCYFVVTPFQVLFTAEGETVAHTVKNVIPKAQMGASGMFVAMIVAMICIEIYRFIIKKNIIIKMPEGVPPAVVRSFMAIIPAFVCIVVFWLLRLGIENTSFGSVHNIIFQILAKPLGAIGGSLGGAIVAIILVQLLWVLGIHGGSIVIVLMRPIWLDLMVQNTQAFQAGQPIPHIVTDQFINIFVFIGGAGVTISLVILMAFLSKSKQLKSLGKLSIGPGIFNINEPVIFGMPLVMNPIMAIPFILAPVVVAIVSYFAMSSGLVAKPVVFVDWTMIPILGGYIATGGKLSGAVLQLVNILLAMGIYYPFFKLWDKKKVEEENIFTTESRTSLDT</sequence>
<keyword evidence="7 8" id="KW-0472">Membrane</keyword>
<comment type="subcellular location">
    <subcellularLocation>
        <location evidence="1">Cell membrane</location>
        <topology evidence="1">Multi-pass membrane protein</topology>
    </subcellularLocation>
</comment>
<evidence type="ECO:0000313" key="12">
    <source>
        <dbReference type="Proteomes" id="UP000585258"/>
    </source>
</evidence>
<evidence type="ECO:0000256" key="2">
    <source>
        <dbReference type="ARBA" id="ARBA00022448"/>
    </source>
</evidence>
<evidence type="ECO:0000256" key="8">
    <source>
        <dbReference type="PIRNR" id="PIRNR006351"/>
    </source>
</evidence>
<feature type="transmembrane region" description="Helical" evidence="9">
    <location>
        <begin position="32"/>
        <end position="54"/>
    </location>
</feature>
<dbReference type="GO" id="GO:0008982">
    <property type="term" value="F:protein-N(PI)-phosphohistidine-sugar phosphotransferase activity"/>
    <property type="evidence" value="ECO:0007669"/>
    <property type="project" value="UniProtKB-UniRule"/>
</dbReference>
<dbReference type="GO" id="GO:0005886">
    <property type="term" value="C:plasma membrane"/>
    <property type="evidence" value="ECO:0007669"/>
    <property type="project" value="UniProtKB-SubCell"/>
</dbReference>
<organism evidence="11 12">
    <name type="scientific">Clostridium gasigenes</name>
    <dbReference type="NCBI Taxonomy" id="94869"/>
    <lineage>
        <taxon>Bacteria</taxon>
        <taxon>Bacillati</taxon>
        <taxon>Bacillota</taxon>
        <taxon>Clostridia</taxon>
        <taxon>Eubacteriales</taxon>
        <taxon>Clostridiaceae</taxon>
        <taxon>Clostridium</taxon>
    </lineage>
</organism>
<dbReference type="Proteomes" id="UP000585258">
    <property type="component" value="Unassembled WGS sequence"/>
</dbReference>
<accession>A0A7X0SBI5</accession>
<keyword evidence="3 8" id="KW-1003">Cell membrane</keyword>
<feature type="transmembrane region" description="Helical" evidence="9">
    <location>
        <begin position="74"/>
        <end position="96"/>
    </location>
</feature>
<proteinExistence type="predicted"/>
<keyword evidence="5 9" id="KW-0812">Transmembrane</keyword>
<feature type="transmembrane region" description="Helical" evidence="9">
    <location>
        <begin position="291"/>
        <end position="314"/>
    </location>
</feature>
<gene>
    <name evidence="11" type="primary">celB</name>
    <name evidence="11" type="ORF">H7E68_07135</name>
</gene>
<feature type="domain" description="PTS EIIC type-3" evidence="10">
    <location>
        <begin position="8"/>
        <end position="420"/>
    </location>
</feature>
<keyword evidence="6 9" id="KW-1133">Transmembrane helix</keyword>
<dbReference type="PANTHER" id="PTHR33989:SF11">
    <property type="entry name" value="LICHENAN PERMEASE IIC COMPONENT"/>
    <property type="match status" value="1"/>
</dbReference>
<dbReference type="InterPro" id="IPR003352">
    <property type="entry name" value="PTS_EIIC"/>
</dbReference>
<name>A0A7X0SBI5_9CLOT</name>
<evidence type="ECO:0000256" key="3">
    <source>
        <dbReference type="ARBA" id="ARBA00022475"/>
    </source>
</evidence>
<comment type="caution">
    <text evidence="11">The sequence shown here is derived from an EMBL/GenBank/DDBJ whole genome shotgun (WGS) entry which is preliminary data.</text>
</comment>
<dbReference type="NCBIfam" id="TIGR00410">
    <property type="entry name" value="lacE"/>
    <property type="match status" value="1"/>
</dbReference>
<protein>
    <recommendedName>
        <fullName evidence="8">Permease IIC component</fullName>
    </recommendedName>
</protein>
<reference evidence="11 12" key="1">
    <citation type="submission" date="2020-08" db="EMBL/GenBank/DDBJ databases">
        <title>Clostridia isolated from Swiss meat.</title>
        <authorList>
            <person name="Wambui J."/>
            <person name="Stevens M.J.A."/>
            <person name="Stephan R."/>
        </authorList>
    </citation>
    <scope>NUCLEOTIDE SEQUENCE [LARGE SCALE GENOMIC DNA]</scope>
    <source>
        <strain evidence="11 12">CM001</strain>
    </source>
</reference>
<dbReference type="EMBL" id="JACKWY010000003">
    <property type="protein sequence ID" value="MBB6714504.1"/>
    <property type="molecule type" value="Genomic_DNA"/>
</dbReference>
<feature type="transmembrane region" description="Helical" evidence="9">
    <location>
        <begin position="350"/>
        <end position="370"/>
    </location>
</feature>
<keyword evidence="2 8" id="KW-0813">Transport</keyword>
<dbReference type="NCBIfam" id="TIGR00359">
    <property type="entry name" value="cello_pts_IIC"/>
    <property type="match status" value="1"/>
</dbReference>
<dbReference type="InterPro" id="IPR004501">
    <property type="entry name" value="PTS_EIIC_3"/>
</dbReference>
<keyword evidence="11" id="KW-0808">Transferase</keyword>
<evidence type="ECO:0000256" key="4">
    <source>
        <dbReference type="ARBA" id="ARBA00022597"/>
    </source>
</evidence>
<feature type="transmembrane region" description="Helical" evidence="9">
    <location>
        <begin position="187"/>
        <end position="206"/>
    </location>
</feature>
<evidence type="ECO:0000256" key="9">
    <source>
        <dbReference type="SAM" id="Phobius"/>
    </source>
</evidence>
<dbReference type="PANTHER" id="PTHR33989">
    <property type="match status" value="1"/>
</dbReference>
<dbReference type="AlphaFoldDB" id="A0A7X0SBI5"/>
<evidence type="ECO:0000256" key="5">
    <source>
        <dbReference type="ARBA" id="ARBA00022692"/>
    </source>
</evidence>
<dbReference type="PIRSF" id="PIRSF006351">
    <property type="entry name" value="PTS_EIIC-Cellobiose"/>
    <property type="match status" value="1"/>
</dbReference>
<feature type="transmembrane region" description="Helical" evidence="9">
    <location>
        <begin position="144"/>
        <end position="166"/>
    </location>
</feature>
<keyword evidence="4 8" id="KW-0762">Sugar transport</keyword>
<evidence type="ECO:0000259" key="10">
    <source>
        <dbReference type="PROSITE" id="PS51105"/>
    </source>
</evidence>
<dbReference type="PROSITE" id="PS51105">
    <property type="entry name" value="PTS_EIIC_TYPE_3"/>
    <property type="match status" value="1"/>
</dbReference>
<dbReference type="Pfam" id="PF02378">
    <property type="entry name" value="PTS_EIIC"/>
    <property type="match status" value="1"/>
</dbReference>